<proteinExistence type="predicted"/>
<feature type="region of interest" description="Disordered" evidence="1">
    <location>
        <begin position="83"/>
        <end position="107"/>
    </location>
</feature>
<accession>A0ABY7M8C4</accession>
<evidence type="ECO:0000313" key="2">
    <source>
        <dbReference type="EMBL" id="WBL36402.1"/>
    </source>
</evidence>
<name>A0ABY7M8C4_9CHLR</name>
<protein>
    <submittedName>
        <fullName evidence="2">Uncharacterized protein</fullName>
    </submittedName>
</protein>
<sequence length="107" mass="11432">MKIWEVHASLGHAPIRTTPDGDADVGGLLLSEKAYLLVMRVMRPHELAQLVEAEGPAGAAERLIGMLAGDGVDGTGRTLAMGRTRLGEPILRRSDEPAPAEAGRWRP</sequence>
<dbReference type="EMBL" id="CP115149">
    <property type="protein sequence ID" value="WBL36402.1"/>
    <property type="molecule type" value="Genomic_DNA"/>
</dbReference>
<evidence type="ECO:0000313" key="3">
    <source>
        <dbReference type="Proteomes" id="UP001212803"/>
    </source>
</evidence>
<gene>
    <name evidence="2" type="ORF">O0235_02190</name>
</gene>
<dbReference type="RefSeq" id="WP_270056926.1">
    <property type="nucleotide sequence ID" value="NZ_CP115149.1"/>
</dbReference>
<dbReference type="Proteomes" id="UP001212803">
    <property type="component" value="Chromosome"/>
</dbReference>
<organism evidence="2 3">
    <name type="scientific">Tepidiforma flava</name>
    <dbReference type="NCBI Taxonomy" id="3004094"/>
    <lineage>
        <taxon>Bacteria</taxon>
        <taxon>Bacillati</taxon>
        <taxon>Chloroflexota</taxon>
        <taxon>Tepidiformia</taxon>
        <taxon>Tepidiformales</taxon>
        <taxon>Tepidiformaceae</taxon>
        <taxon>Tepidiforma</taxon>
    </lineage>
</organism>
<keyword evidence="3" id="KW-1185">Reference proteome</keyword>
<evidence type="ECO:0000256" key="1">
    <source>
        <dbReference type="SAM" id="MobiDB-lite"/>
    </source>
</evidence>
<reference evidence="2 3" key="1">
    <citation type="journal article" date="2023" name="ISME J.">
        <title>Thermophilic Dehalococcoidia with unusual traits shed light on an unexpected past.</title>
        <authorList>
            <person name="Palmer M."/>
            <person name="Covington J.K."/>
            <person name="Zhou E.M."/>
            <person name="Thomas S.C."/>
            <person name="Habib N."/>
            <person name="Seymour C.O."/>
            <person name="Lai D."/>
            <person name="Johnston J."/>
            <person name="Hashimi A."/>
            <person name="Jiao J.Y."/>
            <person name="Muok A.R."/>
            <person name="Liu L."/>
            <person name="Xian W.D."/>
            <person name="Zhi X.Y."/>
            <person name="Li M.M."/>
            <person name="Silva L.P."/>
            <person name="Bowen B.P."/>
            <person name="Louie K."/>
            <person name="Briegel A."/>
            <person name="Pett-Ridge J."/>
            <person name="Weber P.K."/>
            <person name="Tocheva E.I."/>
            <person name="Woyke T."/>
            <person name="Northen T.R."/>
            <person name="Mayali X."/>
            <person name="Li W.J."/>
            <person name="Hedlund B.P."/>
        </authorList>
    </citation>
    <scope>NUCLEOTIDE SEQUENCE [LARGE SCALE GENOMIC DNA]</scope>
    <source>
        <strain evidence="2 3">YIM 72310</strain>
    </source>
</reference>